<evidence type="ECO:0000256" key="4">
    <source>
        <dbReference type="SAM" id="MobiDB-lite"/>
    </source>
</evidence>
<gene>
    <name evidence="6" type="ORF">ACIBP5_33840</name>
</gene>
<dbReference type="InterPro" id="IPR015422">
    <property type="entry name" value="PyrdxlP-dep_Trfase_small"/>
</dbReference>
<comment type="caution">
    <text evidence="6">The sequence shown here is derived from an EMBL/GenBank/DDBJ whole genome shotgun (WGS) entry which is preliminary data.</text>
</comment>
<dbReference type="Gene3D" id="3.40.640.10">
    <property type="entry name" value="Type I PLP-dependent aspartate aminotransferase-like (Major domain)"/>
    <property type="match status" value="1"/>
</dbReference>
<name>A0ABW8ADW5_9ACTN</name>
<dbReference type="RefSeq" id="WP_397025338.1">
    <property type="nucleotide sequence ID" value="NZ_JBITMB010000010.1"/>
</dbReference>
<evidence type="ECO:0000259" key="5">
    <source>
        <dbReference type="Pfam" id="PF01212"/>
    </source>
</evidence>
<keyword evidence="3" id="KW-0663">Pyridoxal phosphate</keyword>
<feature type="region of interest" description="Disordered" evidence="4">
    <location>
        <begin position="353"/>
        <end position="374"/>
    </location>
</feature>
<evidence type="ECO:0000313" key="7">
    <source>
        <dbReference type="Proteomes" id="UP001612928"/>
    </source>
</evidence>
<evidence type="ECO:0000313" key="6">
    <source>
        <dbReference type="EMBL" id="MFI7444979.1"/>
    </source>
</evidence>
<accession>A0ABW8ADW5</accession>
<comment type="cofactor">
    <cofactor evidence="1">
        <name>pyridoxal 5'-phosphate</name>
        <dbReference type="ChEBI" id="CHEBI:597326"/>
    </cofactor>
</comment>
<proteinExistence type="inferred from homology"/>
<comment type="similarity">
    <text evidence="2">Belongs to the threonine aldolase family.</text>
</comment>
<dbReference type="Gene3D" id="3.90.1150.10">
    <property type="entry name" value="Aspartate Aminotransferase, domain 1"/>
    <property type="match status" value="1"/>
</dbReference>
<dbReference type="NCBIfam" id="NF041359">
    <property type="entry name" value="GntG_guanitoxin"/>
    <property type="match status" value="1"/>
</dbReference>
<dbReference type="InterPro" id="IPR023603">
    <property type="entry name" value="Low_specificity_L-TA-like"/>
</dbReference>
<feature type="domain" description="Aromatic amino acid beta-eliminating lyase/threonine aldolase" evidence="5">
    <location>
        <begin position="9"/>
        <end position="291"/>
    </location>
</feature>
<dbReference type="Pfam" id="PF01212">
    <property type="entry name" value="Beta_elim_lyase"/>
    <property type="match status" value="1"/>
</dbReference>
<dbReference type="InterPro" id="IPR015421">
    <property type="entry name" value="PyrdxlP-dep_Trfase_major"/>
</dbReference>
<dbReference type="PANTHER" id="PTHR48097">
    <property type="entry name" value="L-THREONINE ALDOLASE-RELATED"/>
    <property type="match status" value="1"/>
</dbReference>
<dbReference type="Proteomes" id="UP001612928">
    <property type="component" value="Unassembled WGS sequence"/>
</dbReference>
<evidence type="ECO:0000256" key="1">
    <source>
        <dbReference type="ARBA" id="ARBA00001933"/>
    </source>
</evidence>
<sequence>MRVTSRRVELRSDTFTLPTREMREAMVAAELGDDVYGEDPTVRELEGMAARVLGKEAGCFMPSGTMANLSAIMAHCPRGSAALVGMDSDIYRYEAGGASVCGGVVYRPILNRADGGFEPGDILAALPGDVDDPQFAVPKVLCLENPANHAGAKILPEARVRELAELARRHGIAVHLDGARIFNAAVSSGVPAQEIAACADSVQFCLSKGLGAPVGSVVVGRAAFVREVRRIRKMLGGGMRQSGVLAAAGIVALKNRDRLAHDHETARRLAEGLAATPGVEVVSSGMNMVFFRVPGMDHGRFIEEVGARGVAVAELGHERLRAVTHVGVGLDDVDYAVEAVRAVITGTTRRAAADSDAVTAAGESPAAMTKPSRS</sequence>
<organism evidence="6 7">
    <name type="scientific">Nonomuraea indica</name>
    <dbReference type="NCBI Taxonomy" id="1581193"/>
    <lineage>
        <taxon>Bacteria</taxon>
        <taxon>Bacillati</taxon>
        <taxon>Actinomycetota</taxon>
        <taxon>Actinomycetes</taxon>
        <taxon>Streptosporangiales</taxon>
        <taxon>Streptosporangiaceae</taxon>
        <taxon>Nonomuraea</taxon>
    </lineage>
</organism>
<dbReference type="EMBL" id="JBITMB010000010">
    <property type="protein sequence ID" value="MFI7444979.1"/>
    <property type="molecule type" value="Genomic_DNA"/>
</dbReference>
<feature type="compositionally biased region" description="Low complexity" evidence="4">
    <location>
        <begin position="353"/>
        <end position="362"/>
    </location>
</feature>
<dbReference type="InterPro" id="IPR001597">
    <property type="entry name" value="ArAA_b-elim_lyase/Thr_aldolase"/>
</dbReference>
<reference evidence="6 7" key="1">
    <citation type="submission" date="2024-10" db="EMBL/GenBank/DDBJ databases">
        <title>The Natural Products Discovery Center: Release of the First 8490 Sequenced Strains for Exploring Actinobacteria Biosynthetic Diversity.</title>
        <authorList>
            <person name="Kalkreuter E."/>
            <person name="Kautsar S.A."/>
            <person name="Yang D."/>
            <person name="Bader C.D."/>
            <person name="Teijaro C.N."/>
            <person name="Fluegel L."/>
            <person name="Davis C.M."/>
            <person name="Simpson J.R."/>
            <person name="Lauterbach L."/>
            <person name="Steele A.D."/>
            <person name="Gui C."/>
            <person name="Meng S."/>
            <person name="Li G."/>
            <person name="Viehrig K."/>
            <person name="Ye F."/>
            <person name="Su P."/>
            <person name="Kiefer A.F."/>
            <person name="Nichols A."/>
            <person name="Cepeda A.J."/>
            <person name="Yan W."/>
            <person name="Fan B."/>
            <person name="Jiang Y."/>
            <person name="Adhikari A."/>
            <person name="Zheng C.-J."/>
            <person name="Schuster L."/>
            <person name="Cowan T.M."/>
            <person name="Smanski M.J."/>
            <person name="Chevrette M.G."/>
            <person name="De Carvalho L.P.S."/>
            <person name="Shen B."/>
        </authorList>
    </citation>
    <scope>NUCLEOTIDE SEQUENCE [LARGE SCALE GENOMIC DNA]</scope>
    <source>
        <strain evidence="6 7">NPDC049503</strain>
    </source>
</reference>
<protein>
    <submittedName>
        <fullName evidence="6">Threonine aldolase family protein</fullName>
    </submittedName>
</protein>
<keyword evidence="7" id="KW-1185">Reference proteome</keyword>
<dbReference type="PIRSF" id="PIRSF017617">
    <property type="entry name" value="Thr_aldolase"/>
    <property type="match status" value="1"/>
</dbReference>
<dbReference type="InterPro" id="IPR015424">
    <property type="entry name" value="PyrdxlP-dep_Trfase"/>
</dbReference>
<evidence type="ECO:0000256" key="2">
    <source>
        <dbReference type="ARBA" id="ARBA00006966"/>
    </source>
</evidence>
<evidence type="ECO:0000256" key="3">
    <source>
        <dbReference type="ARBA" id="ARBA00022898"/>
    </source>
</evidence>
<dbReference type="PANTHER" id="PTHR48097:SF9">
    <property type="entry name" value="L-THREONINE ALDOLASE"/>
    <property type="match status" value="1"/>
</dbReference>
<dbReference type="SUPFAM" id="SSF53383">
    <property type="entry name" value="PLP-dependent transferases"/>
    <property type="match status" value="1"/>
</dbReference>